<dbReference type="EMBL" id="AP015030">
    <property type="protein sequence ID" value="BAW27064.1"/>
    <property type="molecule type" value="Genomic_DNA"/>
</dbReference>
<reference evidence="1 2" key="1">
    <citation type="submission" date="2015-11" db="EMBL/GenBank/DDBJ databases">
        <title>Complete genome sequencing of a biphenyl-degrading bacterium, Pseudomonas putida KF715 (=NBRC110667).</title>
        <authorList>
            <person name="Suenaga H."/>
            <person name="Fujihara N."/>
            <person name="Watanabe T."/>
            <person name="Hirose J."/>
            <person name="Kimura N."/>
            <person name="Yamazoe A."/>
            <person name="Hosoyama A."/>
            <person name="Shimodaira J."/>
            <person name="Furukawa K."/>
        </authorList>
    </citation>
    <scope>NUCLEOTIDE SEQUENCE [LARGE SCALE GENOMIC DNA]</scope>
    <source>
        <strain evidence="1 2">KF715</strain>
        <plasmid evidence="2">Plasmid pkf715a dna</plasmid>
    </source>
</reference>
<sequence length="131" mass="14576">MCNDIDPFRSFYRLKRPCANCPFRKTGGIDLRGGRLDAIIAGLIKDDSQSFLCHKTLNTEAKEADEELVEDDEFQVDKRRIYEAEKMCAGAAAYLLKAGRPTIGMRYAMITGSVSPDHWSEAESLVIDPAG</sequence>
<dbReference type="Proteomes" id="UP000218731">
    <property type="component" value="Plasmid pKF715A"/>
</dbReference>
<dbReference type="AlphaFoldDB" id="A0A1L7NNP1"/>
<keyword evidence="1" id="KW-0614">Plasmid</keyword>
<organism evidence="1 2">
    <name type="scientific">Pseudomonas putida</name>
    <name type="common">Arthrobacter siderocapsulatus</name>
    <dbReference type="NCBI Taxonomy" id="303"/>
    <lineage>
        <taxon>Bacteria</taxon>
        <taxon>Pseudomonadati</taxon>
        <taxon>Pseudomonadota</taxon>
        <taxon>Gammaproteobacteria</taxon>
        <taxon>Pseudomonadales</taxon>
        <taxon>Pseudomonadaceae</taxon>
        <taxon>Pseudomonas</taxon>
    </lineage>
</organism>
<accession>A0A1L7NNP1</accession>
<gene>
    <name evidence="1" type="ORF">KF715C_pA5590</name>
</gene>
<geneLocation type="plasmid" evidence="2">
    <name>pkf715a dna</name>
</geneLocation>
<protein>
    <submittedName>
        <fullName evidence="1">Uncharacterized protein</fullName>
    </submittedName>
</protein>
<evidence type="ECO:0000313" key="2">
    <source>
        <dbReference type="Proteomes" id="UP000218731"/>
    </source>
</evidence>
<proteinExistence type="predicted"/>
<name>A0A1L7NNP1_PSEPU</name>
<evidence type="ECO:0000313" key="1">
    <source>
        <dbReference type="EMBL" id="BAW27064.1"/>
    </source>
</evidence>